<dbReference type="AlphaFoldDB" id="A0A0S4KMF4"/>
<dbReference type="EMBL" id="LN885086">
    <property type="protein sequence ID" value="CUQ65628.1"/>
    <property type="molecule type" value="Genomic_DNA"/>
</dbReference>
<keyword evidence="3" id="KW-1185">Reference proteome</keyword>
<name>A0A0S4KMF4_9BACT</name>
<organism evidence="2 3">
    <name type="scientific">Candidatus Nitrospira inopinata</name>
    <dbReference type="NCBI Taxonomy" id="1715989"/>
    <lineage>
        <taxon>Bacteria</taxon>
        <taxon>Pseudomonadati</taxon>
        <taxon>Nitrospirota</taxon>
        <taxon>Nitrospiria</taxon>
        <taxon>Nitrospirales</taxon>
        <taxon>Nitrospiraceae</taxon>
        <taxon>Nitrospira</taxon>
    </lineage>
</organism>
<evidence type="ECO:0000256" key="1">
    <source>
        <dbReference type="SAM" id="MobiDB-lite"/>
    </source>
</evidence>
<dbReference type="Proteomes" id="UP000066284">
    <property type="component" value="Chromosome 1"/>
</dbReference>
<accession>A0A0S4KMF4</accession>
<evidence type="ECO:0000313" key="3">
    <source>
        <dbReference type="Proteomes" id="UP000066284"/>
    </source>
</evidence>
<gene>
    <name evidence="2" type="ORF">NITINOP_0653</name>
</gene>
<proteinExistence type="predicted"/>
<dbReference type="KEGG" id="nio:NITINOP_0653"/>
<sequence>MILFGRSPPAWRCWATVGCWEWERWRNCLGRTTRSSVSISTAHEGGRPTTRPCGISERPTTDNRKLTTDNGVPIVPYARLSRVKRDAPFDTRGN</sequence>
<reference evidence="3" key="1">
    <citation type="submission" date="2015-09" db="EMBL/GenBank/DDBJ databases">
        <authorList>
            <person name="Daims H."/>
        </authorList>
    </citation>
    <scope>NUCLEOTIDE SEQUENCE [LARGE SCALE GENOMIC DNA]</scope>
</reference>
<protein>
    <submittedName>
        <fullName evidence="2">Uncharacterized protein</fullName>
    </submittedName>
</protein>
<feature type="region of interest" description="Disordered" evidence="1">
    <location>
        <begin position="36"/>
        <end position="70"/>
    </location>
</feature>
<evidence type="ECO:0000313" key="2">
    <source>
        <dbReference type="EMBL" id="CUQ65628.1"/>
    </source>
</evidence>